<reference evidence="2" key="1">
    <citation type="submission" date="2018-05" db="EMBL/GenBank/DDBJ databases">
        <authorList>
            <person name="Deangelis K."/>
            <person name="Huntemann M."/>
            <person name="Clum A."/>
            <person name="Pillay M."/>
            <person name="Palaniappan K."/>
            <person name="Varghese N."/>
            <person name="Mikhailova N."/>
            <person name="Stamatis D."/>
            <person name="Reddy T."/>
            <person name="Daum C."/>
            <person name="Shapiro N."/>
            <person name="Ivanova N."/>
            <person name="Kyrpides N."/>
            <person name="Woyke T."/>
        </authorList>
    </citation>
    <scope>NUCLEOTIDE SEQUENCE [LARGE SCALE GENOMIC DNA]</scope>
    <source>
        <strain evidence="2">GAS496</strain>
    </source>
</reference>
<name>A0A318HI77_9MYCO</name>
<dbReference type="EMBL" id="QJJU01000006">
    <property type="protein sequence ID" value="PXX09232.1"/>
    <property type="molecule type" value="Genomic_DNA"/>
</dbReference>
<dbReference type="Proteomes" id="UP000247781">
    <property type="component" value="Unassembled WGS sequence"/>
</dbReference>
<dbReference type="AlphaFoldDB" id="A0A318HI77"/>
<sequence>MTTTPESPTKAAVLDALASVSGAFPDCGLMTHADGQGGLWVELNGIPLGIPYQQCSTFMVFLLPFTLPGSDIYPLFVRRDLSRIDGQPLGEGFQATELSWPAEGSPRPVVQVSRRTRGSFASQTAAQKIAKVLDWIRTR</sequence>
<gene>
    <name evidence="1" type="ORF">C8E89_106159</name>
</gene>
<comment type="caution">
    <text evidence="1">The sequence shown here is derived from an EMBL/GenBank/DDBJ whole genome shotgun (WGS) entry which is preliminary data.</text>
</comment>
<proteinExistence type="predicted"/>
<accession>A0A318HI77</accession>
<reference evidence="1 2" key="2">
    <citation type="submission" date="2018-06" db="EMBL/GenBank/DDBJ databases">
        <title>Sequencing of bacterial isolates from soil warming experiment in Harvard Forest, Massachusetts, USA.</title>
        <authorList>
            <person name="Deangelis K.PhD."/>
        </authorList>
    </citation>
    <scope>NUCLEOTIDE SEQUENCE [LARGE SCALE GENOMIC DNA]</scope>
    <source>
        <strain evidence="1 2">GAS496</strain>
    </source>
</reference>
<organism evidence="1 2">
    <name type="scientific">Mycolicibacterium moriokaense</name>
    <dbReference type="NCBI Taxonomy" id="39691"/>
    <lineage>
        <taxon>Bacteria</taxon>
        <taxon>Bacillati</taxon>
        <taxon>Actinomycetota</taxon>
        <taxon>Actinomycetes</taxon>
        <taxon>Mycobacteriales</taxon>
        <taxon>Mycobacteriaceae</taxon>
        <taxon>Mycolicibacterium</taxon>
    </lineage>
</organism>
<keyword evidence="2" id="KW-1185">Reference proteome</keyword>
<evidence type="ECO:0000313" key="2">
    <source>
        <dbReference type="Proteomes" id="UP000247781"/>
    </source>
</evidence>
<evidence type="ECO:0000313" key="1">
    <source>
        <dbReference type="EMBL" id="PXX09232.1"/>
    </source>
</evidence>
<protein>
    <submittedName>
        <fullName evidence="1">Uncharacterized protein</fullName>
    </submittedName>
</protein>